<dbReference type="InterPro" id="IPR008977">
    <property type="entry name" value="PHM/PNGase_F_dom_sf"/>
</dbReference>
<proteinExistence type="predicted"/>
<evidence type="ECO:0000313" key="2">
    <source>
        <dbReference type="EMBL" id="SVA29552.1"/>
    </source>
</evidence>
<accession>A0A381UN17</accession>
<dbReference type="GO" id="GO:0016715">
    <property type="term" value="F:oxidoreductase activity, acting on paired donors, with incorporation or reduction of molecular oxygen, reduced ascorbate as one donor, and incorporation of one atom of oxygen"/>
    <property type="evidence" value="ECO:0007669"/>
    <property type="project" value="InterPro"/>
</dbReference>
<dbReference type="SUPFAM" id="SSF49742">
    <property type="entry name" value="PHM/PNGase F"/>
    <property type="match status" value="2"/>
</dbReference>
<dbReference type="Gene3D" id="2.60.120.230">
    <property type="match status" value="1"/>
</dbReference>
<sequence>WDAADMPPAVAWGAADRFSFEPDLIVQLREDITLPDFGSDQWLNVPMEDTGLTEDRYIQMAEIKPLRGTAVVHHANAIARRGRGDGEIGPGEGSPHLVEYAVGKAGEHYPEGSGKLLAAGSQLVMNLHLHSIGEETKVNTALGLKLYPSGYTPKRVQFSRVFPFPSKMEQDEIDIPPGENNARTDSYHYVEQPMLITAFQPHLHNRGKRQCLEAIYPRSPSAPWPESQGGPYRVRPELISCADFQFNWHLQYTYEDDVQPLIPTGTILHLISWHDNSAANRGNPDPTAWVGFGQRSIDEMALMWLEYSYLTDEEYEAALRTRRAQPGANAGNQQ</sequence>
<feature type="non-terminal residue" evidence="2">
    <location>
        <position position="1"/>
    </location>
</feature>
<keyword evidence="1" id="KW-1015">Disulfide bond</keyword>
<reference evidence="2" key="1">
    <citation type="submission" date="2018-05" db="EMBL/GenBank/DDBJ databases">
        <authorList>
            <person name="Lanie J.A."/>
            <person name="Ng W.-L."/>
            <person name="Kazmierczak K.M."/>
            <person name="Andrzejewski T.M."/>
            <person name="Davidsen T.M."/>
            <person name="Wayne K.J."/>
            <person name="Tettelin H."/>
            <person name="Glass J.I."/>
            <person name="Rusch D."/>
            <person name="Podicherti R."/>
            <person name="Tsui H.-C.T."/>
            <person name="Winkler M.E."/>
        </authorList>
    </citation>
    <scope>NUCLEOTIDE SEQUENCE</scope>
</reference>
<protein>
    <recommendedName>
        <fullName evidence="3">Copper type II ascorbate-dependent monooxygenase C-terminal domain-containing protein</fullName>
    </recommendedName>
</protein>
<name>A0A381UN17_9ZZZZ</name>
<dbReference type="AlphaFoldDB" id="A0A381UN17"/>
<dbReference type="EMBL" id="UINC01006773">
    <property type="protein sequence ID" value="SVA29552.1"/>
    <property type="molecule type" value="Genomic_DNA"/>
</dbReference>
<gene>
    <name evidence="2" type="ORF">METZ01_LOCUS82406</name>
</gene>
<organism evidence="2">
    <name type="scientific">marine metagenome</name>
    <dbReference type="NCBI Taxonomy" id="408172"/>
    <lineage>
        <taxon>unclassified sequences</taxon>
        <taxon>metagenomes</taxon>
        <taxon>ecological metagenomes</taxon>
    </lineage>
</organism>
<evidence type="ECO:0008006" key="3">
    <source>
        <dbReference type="Google" id="ProtNLM"/>
    </source>
</evidence>
<evidence type="ECO:0000256" key="1">
    <source>
        <dbReference type="ARBA" id="ARBA00023157"/>
    </source>
</evidence>
<dbReference type="InterPro" id="IPR014784">
    <property type="entry name" value="Cu2_ascorb_mOase-like_C"/>
</dbReference>